<reference evidence="1 2" key="2">
    <citation type="journal article" date="2022" name="Mol. Ecol. Resour.">
        <title>The genomes of chicory, endive, great burdock and yacon provide insights into Asteraceae paleo-polyploidization history and plant inulin production.</title>
        <authorList>
            <person name="Fan W."/>
            <person name="Wang S."/>
            <person name="Wang H."/>
            <person name="Wang A."/>
            <person name="Jiang F."/>
            <person name="Liu H."/>
            <person name="Zhao H."/>
            <person name="Xu D."/>
            <person name="Zhang Y."/>
        </authorList>
    </citation>
    <scope>NUCLEOTIDE SEQUENCE [LARGE SCALE GENOMIC DNA]</scope>
    <source>
        <strain evidence="2">cv. Yunnan</strain>
        <tissue evidence="1">Leaves</tissue>
    </source>
</reference>
<gene>
    <name evidence="1" type="ORF">L1987_54356</name>
</gene>
<keyword evidence="2" id="KW-1185">Reference proteome</keyword>
<protein>
    <submittedName>
        <fullName evidence="1">Uncharacterized protein</fullName>
    </submittedName>
</protein>
<dbReference type="Proteomes" id="UP001056120">
    <property type="component" value="Linkage Group LG18"/>
</dbReference>
<evidence type="ECO:0000313" key="2">
    <source>
        <dbReference type="Proteomes" id="UP001056120"/>
    </source>
</evidence>
<dbReference type="EMBL" id="CM042035">
    <property type="protein sequence ID" value="KAI3754570.1"/>
    <property type="molecule type" value="Genomic_DNA"/>
</dbReference>
<name>A0ACB9E791_9ASTR</name>
<proteinExistence type="predicted"/>
<reference evidence="2" key="1">
    <citation type="journal article" date="2022" name="Mol. Ecol. Resour.">
        <title>The genomes of chicory, endive, great burdock and yacon provide insights into Asteraceae palaeo-polyploidization history and plant inulin production.</title>
        <authorList>
            <person name="Fan W."/>
            <person name="Wang S."/>
            <person name="Wang H."/>
            <person name="Wang A."/>
            <person name="Jiang F."/>
            <person name="Liu H."/>
            <person name="Zhao H."/>
            <person name="Xu D."/>
            <person name="Zhang Y."/>
        </authorList>
    </citation>
    <scope>NUCLEOTIDE SEQUENCE [LARGE SCALE GENOMIC DNA]</scope>
    <source>
        <strain evidence="2">cv. Yunnan</strain>
    </source>
</reference>
<organism evidence="1 2">
    <name type="scientific">Smallanthus sonchifolius</name>
    <dbReference type="NCBI Taxonomy" id="185202"/>
    <lineage>
        <taxon>Eukaryota</taxon>
        <taxon>Viridiplantae</taxon>
        <taxon>Streptophyta</taxon>
        <taxon>Embryophyta</taxon>
        <taxon>Tracheophyta</taxon>
        <taxon>Spermatophyta</taxon>
        <taxon>Magnoliopsida</taxon>
        <taxon>eudicotyledons</taxon>
        <taxon>Gunneridae</taxon>
        <taxon>Pentapetalae</taxon>
        <taxon>asterids</taxon>
        <taxon>campanulids</taxon>
        <taxon>Asterales</taxon>
        <taxon>Asteraceae</taxon>
        <taxon>Asteroideae</taxon>
        <taxon>Heliantheae alliance</taxon>
        <taxon>Millerieae</taxon>
        <taxon>Smallanthus</taxon>
    </lineage>
</organism>
<sequence>MMMIGRHRQNEIGTSHVSKMLGEENFENTSSSLATRKRHRTDDMCCKGFLEAAPLDAILNRMAKSNEFPFLCNIGEKVPLDMYS</sequence>
<comment type="caution">
    <text evidence="1">The sequence shown here is derived from an EMBL/GenBank/DDBJ whole genome shotgun (WGS) entry which is preliminary data.</text>
</comment>
<evidence type="ECO:0000313" key="1">
    <source>
        <dbReference type="EMBL" id="KAI3754570.1"/>
    </source>
</evidence>
<accession>A0ACB9E791</accession>